<gene>
    <name evidence="1" type="ORF">MNBD_GAMMA16-1374</name>
</gene>
<feature type="non-terminal residue" evidence="1">
    <location>
        <position position="82"/>
    </location>
</feature>
<evidence type="ECO:0000313" key="1">
    <source>
        <dbReference type="EMBL" id="VAW83662.1"/>
    </source>
</evidence>
<organism evidence="1">
    <name type="scientific">hydrothermal vent metagenome</name>
    <dbReference type="NCBI Taxonomy" id="652676"/>
    <lineage>
        <taxon>unclassified sequences</taxon>
        <taxon>metagenomes</taxon>
        <taxon>ecological metagenomes</taxon>
    </lineage>
</organism>
<name>A0A3B0Z7Z0_9ZZZZ</name>
<dbReference type="AlphaFoldDB" id="A0A3B0Z7Z0"/>
<accession>A0A3B0Z7Z0</accession>
<sequence length="82" mass="8398">MLSNGSFLRSGVFAVSLLFGMNVNAQTSIPLSANLATSSSTPESAVAAEMSRICSRLDALGSLTSDQAQLRSACTELGNASN</sequence>
<protein>
    <submittedName>
        <fullName evidence="1">Uncharacterized protein</fullName>
    </submittedName>
</protein>
<proteinExistence type="predicted"/>
<reference evidence="1" key="1">
    <citation type="submission" date="2018-06" db="EMBL/GenBank/DDBJ databases">
        <authorList>
            <person name="Zhirakovskaya E."/>
        </authorList>
    </citation>
    <scope>NUCLEOTIDE SEQUENCE</scope>
</reference>
<dbReference type="EMBL" id="UOFO01000021">
    <property type="protein sequence ID" value="VAW83662.1"/>
    <property type="molecule type" value="Genomic_DNA"/>
</dbReference>